<dbReference type="SUPFAM" id="SSF51445">
    <property type="entry name" value="(Trans)glycosidases"/>
    <property type="match status" value="1"/>
</dbReference>
<dbReference type="InterPro" id="IPR026891">
    <property type="entry name" value="Fn3-like"/>
</dbReference>
<dbReference type="OrthoDB" id="3187421at2"/>
<evidence type="ECO:0000256" key="3">
    <source>
        <dbReference type="ARBA" id="ARBA00023277"/>
    </source>
</evidence>
<evidence type="ECO:0000256" key="6">
    <source>
        <dbReference type="RuleBase" id="RU361161"/>
    </source>
</evidence>
<keyword evidence="3" id="KW-0119">Carbohydrate metabolism</keyword>
<dbReference type="InterPro" id="IPR017853">
    <property type="entry name" value="GH"/>
</dbReference>
<dbReference type="Pfam" id="PF14310">
    <property type="entry name" value="Fn3-like"/>
    <property type="match status" value="1"/>
</dbReference>
<dbReference type="PANTHER" id="PTHR42715:SF10">
    <property type="entry name" value="BETA-GLUCOSIDASE"/>
    <property type="match status" value="1"/>
</dbReference>
<dbReference type="InterPro" id="IPR001764">
    <property type="entry name" value="Glyco_hydro_3_N"/>
</dbReference>
<dbReference type="AlphaFoldDB" id="A0A1H6F051"/>
<dbReference type="PROSITE" id="PS00775">
    <property type="entry name" value="GLYCOSYL_HYDROL_F3"/>
    <property type="match status" value="1"/>
</dbReference>
<keyword evidence="6" id="KW-0326">Glycosidase</keyword>
<dbReference type="InterPro" id="IPR002772">
    <property type="entry name" value="Glyco_hydro_3_C"/>
</dbReference>
<dbReference type="EMBL" id="FNVT01000031">
    <property type="protein sequence ID" value="SEH02983.1"/>
    <property type="molecule type" value="Genomic_DNA"/>
</dbReference>
<dbReference type="RefSeq" id="WP_103963995.1">
    <property type="nucleotide sequence ID" value="NZ_FNVT01000031.1"/>
</dbReference>
<evidence type="ECO:0000256" key="4">
    <source>
        <dbReference type="ARBA" id="ARBA00058905"/>
    </source>
</evidence>
<evidence type="ECO:0000256" key="2">
    <source>
        <dbReference type="ARBA" id="ARBA00022801"/>
    </source>
</evidence>
<sequence>MHKKIDIVTAIAALTLEEKAALLSGQGAWETAAVERAGIRSITLTDGPHGLRKVAPDAEQFSFEASLPATCFPTPAALGSSWDAGLLTEVGEALGAESRAAGVDVILGPGVNIKRSPLCGRNFEYLSEDPVLTGRLGAALVRGIQSRGVGASVKHFAANNQETDRMLVSADVDERTLREIYLAGFEHIVKNARPWTVMAAYNRINGVHAAQNRRLLTEVLREEWGFDGLVVSDWGAVADPAAAVAAGLDLEMPGTNGVSAARLVTAVRAGEIEEAVLDQAVARLLTLIDRTAEPSGEADFGRHHDLARKAAAESAVLLKNDDGILPLNAGARIALVGEFARTPRFQGAGSSQINPIRVDNALTALAGDFAELSFAPGFLLSGEQDPALLTEAVAGAAVADVAVLFLGLPEGEESEGFDRRHLDLPAVQLDLLAAVAEANPNVVVVLANGGVVEVASWRHHATAILEGWLTGQASGGAIADLLTGRVNPSGRLAETIPLRLADTPAYLNYPGPTYGERLYVGYRYYDAKDMPVAHPLGHGLSYTTFGYSDLRTEVDGDTVRVRLVLTNTGPVAGKEVVQLYVADLDASLDRPVRELKAFTKIELSPGESAQVAFELQERDLSYYSPDHGRWVLEAGDFEIAVGASSRDLRLTATVTVDAPVLAKPLGPHSPIRDWLAHPTGGPLLLKAMSAGQDASVLTDPAIFRMVESLPLSRLAAMSGGLLDIDLLLETTGR</sequence>
<dbReference type="Gene3D" id="3.40.50.1700">
    <property type="entry name" value="Glycoside hydrolase family 3 C-terminal domain"/>
    <property type="match status" value="1"/>
</dbReference>
<dbReference type="Gene3D" id="2.60.40.10">
    <property type="entry name" value="Immunoglobulins"/>
    <property type="match status" value="1"/>
</dbReference>
<dbReference type="Proteomes" id="UP000236732">
    <property type="component" value="Unassembled WGS sequence"/>
</dbReference>
<name>A0A1H6F051_9ACTN</name>
<dbReference type="SUPFAM" id="SSF52279">
    <property type="entry name" value="Beta-D-glucan exohydrolase, C-terminal domain"/>
    <property type="match status" value="1"/>
</dbReference>
<evidence type="ECO:0000259" key="7">
    <source>
        <dbReference type="SMART" id="SM01217"/>
    </source>
</evidence>
<feature type="domain" description="Fibronectin type III-like" evidence="7">
    <location>
        <begin position="575"/>
        <end position="645"/>
    </location>
</feature>
<keyword evidence="9" id="KW-1185">Reference proteome</keyword>
<dbReference type="Pfam" id="PF00933">
    <property type="entry name" value="Glyco_hydro_3"/>
    <property type="match status" value="1"/>
</dbReference>
<accession>A0A1H6F051</accession>
<proteinExistence type="inferred from homology"/>
<protein>
    <recommendedName>
        <fullName evidence="5">Exo-alpha-(1-&gt;6)-L-arabinopyranosidase</fullName>
    </recommendedName>
</protein>
<gene>
    <name evidence="8" type="ORF">SAMN05444920_13195</name>
</gene>
<dbReference type="GO" id="GO:0008422">
    <property type="term" value="F:beta-glucosidase activity"/>
    <property type="evidence" value="ECO:0007669"/>
    <property type="project" value="UniProtKB-ARBA"/>
</dbReference>
<keyword evidence="2 6" id="KW-0378">Hydrolase</keyword>
<organism evidence="8 9">
    <name type="scientific">Nonomuraea solani</name>
    <dbReference type="NCBI Taxonomy" id="1144553"/>
    <lineage>
        <taxon>Bacteria</taxon>
        <taxon>Bacillati</taxon>
        <taxon>Actinomycetota</taxon>
        <taxon>Actinomycetes</taxon>
        <taxon>Streptosporangiales</taxon>
        <taxon>Streptosporangiaceae</taxon>
        <taxon>Nonomuraea</taxon>
    </lineage>
</organism>
<dbReference type="InterPro" id="IPR019800">
    <property type="entry name" value="Glyco_hydro_3_AS"/>
</dbReference>
<dbReference type="InterPro" id="IPR013783">
    <property type="entry name" value="Ig-like_fold"/>
</dbReference>
<reference evidence="8 9" key="1">
    <citation type="submission" date="2016-10" db="EMBL/GenBank/DDBJ databases">
        <authorList>
            <person name="de Groot N.N."/>
        </authorList>
    </citation>
    <scope>NUCLEOTIDE SEQUENCE [LARGE SCALE GENOMIC DNA]</scope>
    <source>
        <strain evidence="8 9">CGMCC 4.7037</strain>
    </source>
</reference>
<dbReference type="InterPro" id="IPR036881">
    <property type="entry name" value="Glyco_hydro_3_C_sf"/>
</dbReference>
<evidence type="ECO:0000256" key="1">
    <source>
        <dbReference type="ARBA" id="ARBA00005336"/>
    </source>
</evidence>
<dbReference type="Pfam" id="PF01915">
    <property type="entry name" value="Glyco_hydro_3_C"/>
    <property type="match status" value="1"/>
</dbReference>
<dbReference type="SMART" id="SM01217">
    <property type="entry name" value="Fn3_like"/>
    <property type="match status" value="1"/>
</dbReference>
<evidence type="ECO:0000313" key="8">
    <source>
        <dbReference type="EMBL" id="SEH02983.1"/>
    </source>
</evidence>
<evidence type="ECO:0000313" key="9">
    <source>
        <dbReference type="Proteomes" id="UP000236732"/>
    </source>
</evidence>
<dbReference type="InterPro" id="IPR036962">
    <property type="entry name" value="Glyco_hydro_3_N_sf"/>
</dbReference>
<dbReference type="FunFam" id="2.60.40.10:FF:000495">
    <property type="entry name" value="Periplasmic beta-glucosidase"/>
    <property type="match status" value="1"/>
</dbReference>
<dbReference type="GO" id="GO:0005975">
    <property type="term" value="P:carbohydrate metabolic process"/>
    <property type="evidence" value="ECO:0007669"/>
    <property type="project" value="InterPro"/>
</dbReference>
<comment type="function">
    <text evidence="4">Catalyzes the hydrolysis of a non-reducing terminal alpha-L-arabinopyranosidic linkage in ginsenoside Rb2 (alpha-L-arabinopyranosyl-(1-&gt;6)-alpha-D-glucopyranosyl) to release alpha-D-glucopyranosyl (Rd). It is not able to hydrolyze alpha-L-arabinofuranosyl-(1-&gt;6)-alpha-D-glucopyranosyl (Rc).</text>
</comment>
<evidence type="ECO:0000256" key="5">
    <source>
        <dbReference type="ARBA" id="ARBA00074219"/>
    </source>
</evidence>
<dbReference type="Gene3D" id="3.20.20.300">
    <property type="entry name" value="Glycoside hydrolase, family 3, N-terminal domain"/>
    <property type="match status" value="1"/>
</dbReference>
<comment type="similarity">
    <text evidence="1 6">Belongs to the glycosyl hydrolase 3 family.</text>
</comment>
<dbReference type="InterPro" id="IPR050288">
    <property type="entry name" value="Cellulose_deg_GH3"/>
</dbReference>
<dbReference type="PRINTS" id="PR00133">
    <property type="entry name" value="GLHYDRLASE3"/>
</dbReference>
<dbReference type="PANTHER" id="PTHR42715">
    <property type="entry name" value="BETA-GLUCOSIDASE"/>
    <property type="match status" value="1"/>
</dbReference>